<dbReference type="EMBL" id="AKAU01000098">
    <property type="protein sequence ID" value="EIM99506.1"/>
    <property type="molecule type" value="Genomic_DNA"/>
</dbReference>
<dbReference type="PANTHER" id="PTHR38097:SF2">
    <property type="entry name" value="DNA-BINDING PROTEIN STPA"/>
    <property type="match status" value="1"/>
</dbReference>
<keyword evidence="4" id="KW-0238">DNA-binding</keyword>
<keyword evidence="8" id="KW-1185">Reference proteome</keyword>
<protein>
    <submittedName>
        <fullName evidence="7">Histone family protein nucleoid-structuring protein H-NS</fullName>
    </submittedName>
</protein>
<dbReference type="InterPro" id="IPR027444">
    <property type="entry name" value="H-NS_C_dom"/>
</dbReference>
<dbReference type="Pfam" id="PF00816">
    <property type="entry name" value="Histone_HNS"/>
    <property type="match status" value="2"/>
</dbReference>
<evidence type="ECO:0000256" key="5">
    <source>
        <dbReference type="SAM" id="MobiDB-lite"/>
    </source>
</evidence>
<feature type="domain" description="DNA-binding protein H-NS-like C-terminal" evidence="6">
    <location>
        <begin position="64"/>
        <end position="104"/>
    </location>
</feature>
<feature type="domain" description="DNA-binding protein H-NS-like C-terminal" evidence="6">
    <location>
        <begin position="120"/>
        <end position="160"/>
    </location>
</feature>
<dbReference type="SUPFAM" id="SSF81273">
    <property type="entry name" value="H-NS histone-like proteins"/>
    <property type="match status" value="2"/>
</dbReference>
<organism evidence="7 8">
    <name type="scientific">Paraburkholderia hospita</name>
    <dbReference type="NCBI Taxonomy" id="169430"/>
    <lineage>
        <taxon>Bacteria</taxon>
        <taxon>Pseudomonadati</taxon>
        <taxon>Pseudomonadota</taxon>
        <taxon>Betaproteobacteria</taxon>
        <taxon>Burkholderiales</taxon>
        <taxon>Burkholderiaceae</taxon>
        <taxon>Paraburkholderia</taxon>
    </lineage>
</organism>
<dbReference type="PANTHER" id="PTHR38097">
    <property type="match status" value="1"/>
</dbReference>
<evidence type="ECO:0000313" key="8">
    <source>
        <dbReference type="Proteomes" id="UP000004980"/>
    </source>
</evidence>
<evidence type="ECO:0000256" key="2">
    <source>
        <dbReference type="ARBA" id="ARBA00010610"/>
    </source>
</evidence>
<evidence type="ECO:0000256" key="3">
    <source>
        <dbReference type="ARBA" id="ARBA00022490"/>
    </source>
</evidence>
<dbReference type="Proteomes" id="UP000004980">
    <property type="component" value="Unassembled WGS sequence"/>
</dbReference>
<keyword evidence="3" id="KW-0963">Cytoplasm</keyword>
<proteinExistence type="inferred from homology"/>
<evidence type="ECO:0000256" key="4">
    <source>
        <dbReference type="ARBA" id="ARBA00023125"/>
    </source>
</evidence>
<feature type="region of interest" description="Disordered" evidence="5">
    <location>
        <begin position="192"/>
        <end position="219"/>
    </location>
</feature>
<feature type="region of interest" description="Disordered" evidence="5">
    <location>
        <begin position="243"/>
        <end position="287"/>
    </location>
</feature>
<name>A0ABP2PNV5_9BURK</name>
<evidence type="ECO:0000256" key="1">
    <source>
        <dbReference type="ARBA" id="ARBA00004453"/>
    </source>
</evidence>
<feature type="region of interest" description="Disordered" evidence="5">
    <location>
        <begin position="115"/>
        <end position="140"/>
    </location>
</feature>
<comment type="caution">
    <text evidence="7">The sequence shown here is derived from an EMBL/GenBank/DDBJ whole genome shotgun (WGS) entry which is preliminary data.</text>
</comment>
<sequence>MATLEQIQTQIKKLEAKAQTLLTVKSESALKQIRDLMVKHGLTTSDIETYTGKKGKRTVAASQTAGTPDVTAKYVDPATGATWSGRGRAPGWVANATNRDRFLAGAIKLQPVPQAKRAGNYPRGPQPAKYADPKSGATWSGRGRVPAWLADVKDRDAFLITGAENTGGDGSEAATVSGAKATRKTAAKKASPAVKKVTAKKSAGGARKVGAKKTAAGKTAAKKVTGKKAVTKSVAVKKVVAKKVAGKKSASVKAARKVPAAPVSDGAQPGTSGAASATPDTKQGSAA</sequence>
<comment type="similarity">
    <text evidence="2">Belongs to the histone-like protein H-NS family.</text>
</comment>
<feature type="compositionally biased region" description="Low complexity" evidence="5">
    <location>
        <begin position="247"/>
        <end position="263"/>
    </location>
</feature>
<accession>A0ABP2PNV5</accession>
<dbReference type="RefSeq" id="WP_007583502.1">
    <property type="nucleotide sequence ID" value="NZ_AKAU01000098.1"/>
</dbReference>
<dbReference type="SMART" id="SM00528">
    <property type="entry name" value="HNS"/>
    <property type="match status" value="2"/>
</dbReference>
<evidence type="ECO:0000313" key="7">
    <source>
        <dbReference type="EMBL" id="EIM99506.1"/>
    </source>
</evidence>
<gene>
    <name evidence="7" type="ORF">WQE_18679</name>
</gene>
<feature type="compositionally biased region" description="Polar residues" evidence="5">
    <location>
        <begin position="269"/>
        <end position="287"/>
    </location>
</feature>
<evidence type="ECO:0000259" key="6">
    <source>
        <dbReference type="SMART" id="SM00528"/>
    </source>
</evidence>
<reference evidence="7 8" key="1">
    <citation type="journal article" date="2012" name="J. Bacteriol.">
        <title>Draft Genome Sequence of the Soil Bacterium Burkholderia terrae Strain BS001, Which Interacts with Fungal Surface Structures.</title>
        <authorList>
            <person name="Nazir R."/>
            <person name="Hansen M.A."/>
            <person name="Sorensen S."/>
            <person name="van Elsas J.D."/>
        </authorList>
    </citation>
    <scope>NUCLEOTIDE SEQUENCE [LARGE SCALE GENOMIC DNA]</scope>
    <source>
        <strain evidence="7 8">BS001</strain>
    </source>
</reference>
<dbReference type="Gene3D" id="4.10.430.30">
    <property type="match status" value="2"/>
</dbReference>
<comment type="subcellular location">
    <subcellularLocation>
        <location evidence="1">Cytoplasm</location>
        <location evidence="1">Nucleoid</location>
    </subcellularLocation>
</comment>